<sequence>MNLEMYYEYCLSKKGVTEHFPFDEDTLVFKVGGKMFALSSLSQWEKNEASVNLKCDPDRAQELRAEYEEIKPGFHMSKVHWNTIALNGNLPLKMIKELIDHSYELVFKSLTKKIQNEIIELEN</sequence>
<dbReference type="Gene3D" id="3.90.1150.30">
    <property type="match status" value="1"/>
</dbReference>
<protein>
    <recommendedName>
        <fullName evidence="3">MmcQ-like protein</fullName>
    </recommendedName>
</protein>
<accession>A0A085ZRP4</accession>
<reference evidence="1 2" key="1">
    <citation type="submission" date="2014-07" db="EMBL/GenBank/DDBJ databases">
        <title>Genome of Flavobacterium reichenbachii LMG 25512.</title>
        <authorList>
            <person name="Stropko S.J."/>
            <person name="Pipes S.E."/>
            <person name="Newman J.D."/>
        </authorList>
    </citation>
    <scope>NUCLEOTIDE SEQUENCE [LARGE SCALE GENOMIC DNA]</scope>
    <source>
        <strain evidence="1 2">LMG 25512</strain>
    </source>
</reference>
<evidence type="ECO:0000313" key="1">
    <source>
        <dbReference type="EMBL" id="KFF07108.1"/>
    </source>
</evidence>
<proteinExistence type="predicted"/>
<dbReference type="PANTHER" id="PTHR35145">
    <property type="entry name" value="CYTOPLASMIC PROTEIN-RELATED"/>
    <property type="match status" value="1"/>
</dbReference>
<organism evidence="1 2">
    <name type="scientific">Flavobacterium reichenbachii</name>
    <dbReference type="NCBI Taxonomy" id="362418"/>
    <lineage>
        <taxon>Bacteria</taxon>
        <taxon>Pseudomonadati</taxon>
        <taxon>Bacteroidota</taxon>
        <taxon>Flavobacteriia</taxon>
        <taxon>Flavobacteriales</taxon>
        <taxon>Flavobacteriaceae</taxon>
        <taxon>Flavobacterium</taxon>
    </lineage>
</organism>
<dbReference type="InterPro" id="IPR007351">
    <property type="entry name" value="YjbR"/>
</dbReference>
<dbReference type="SUPFAM" id="SSF142906">
    <property type="entry name" value="YjbR-like"/>
    <property type="match status" value="1"/>
</dbReference>
<dbReference type="Pfam" id="PF04237">
    <property type="entry name" value="YjbR"/>
    <property type="match status" value="1"/>
</dbReference>
<dbReference type="eggNOG" id="COG2315">
    <property type="taxonomic scope" value="Bacteria"/>
</dbReference>
<comment type="caution">
    <text evidence="1">The sequence shown here is derived from an EMBL/GenBank/DDBJ whole genome shotgun (WGS) entry which is preliminary data.</text>
</comment>
<dbReference type="InterPro" id="IPR038056">
    <property type="entry name" value="YjbR-like_sf"/>
</dbReference>
<dbReference type="Proteomes" id="UP000028715">
    <property type="component" value="Unassembled WGS sequence"/>
</dbReference>
<dbReference type="AlphaFoldDB" id="A0A085ZRP4"/>
<dbReference type="InterPro" id="IPR058532">
    <property type="entry name" value="YjbR/MT2646/Rv2570-like"/>
</dbReference>
<keyword evidence="2" id="KW-1185">Reference proteome</keyword>
<gene>
    <name evidence="1" type="ORF">IW19_17005</name>
</gene>
<dbReference type="OrthoDB" id="9789813at2"/>
<dbReference type="STRING" id="362418.IW19_17005"/>
<dbReference type="RefSeq" id="WP_035686356.1">
    <property type="nucleotide sequence ID" value="NZ_JPRL01000001.1"/>
</dbReference>
<evidence type="ECO:0008006" key="3">
    <source>
        <dbReference type="Google" id="ProtNLM"/>
    </source>
</evidence>
<dbReference type="EMBL" id="JPRL01000001">
    <property type="protein sequence ID" value="KFF07108.1"/>
    <property type="molecule type" value="Genomic_DNA"/>
</dbReference>
<name>A0A085ZRP4_9FLAO</name>
<evidence type="ECO:0000313" key="2">
    <source>
        <dbReference type="Proteomes" id="UP000028715"/>
    </source>
</evidence>
<dbReference type="PANTHER" id="PTHR35145:SF1">
    <property type="entry name" value="CYTOPLASMIC PROTEIN"/>
    <property type="match status" value="1"/>
</dbReference>